<dbReference type="InterPro" id="IPR015362">
    <property type="entry name" value="WIBG_mago-bd"/>
</dbReference>
<feature type="region of interest" description="Disordered" evidence="1">
    <location>
        <begin position="166"/>
        <end position="356"/>
    </location>
</feature>
<dbReference type="SMART" id="SM01273">
    <property type="entry name" value="Mago-bind"/>
    <property type="match status" value="1"/>
</dbReference>
<evidence type="ECO:0000256" key="1">
    <source>
        <dbReference type="SAM" id="MobiDB-lite"/>
    </source>
</evidence>
<dbReference type="InterPro" id="IPR039333">
    <property type="entry name" value="PYM1"/>
</dbReference>
<dbReference type="GO" id="GO:0003723">
    <property type="term" value="F:RNA binding"/>
    <property type="evidence" value="ECO:0007669"/>
    <property type="project" value="TreeGrafter"/>
</dbReference>
<keyword evidence="4" id="KW-1185">Reference proteome</keyword>
<accession>A0AA38HA07</accession>
<dbReference type="Pfam" id="PF09282">
    <property type="entry name" value="Mago-bind"/>
    <property type="match status" value="1"/>
</dbReference>
<feature type="compositionally biased region" description="Basic and acidic residues" evidence="1">
    <location>
        <begin position="77"/>
        <end position="87"/>
    </location>
</feature>
<dbReference type="PANTHER" id="PTHR22959:SF0">
    <property type="entry name" value="PARTNER OF Y14 AND MAGO"/>
    <property type="match status" value="1"/>
</dbReference>
<dbReference type="RefSeq" id="XP_052947024.1">
    <property type="nucleotide sequence ID" value="XM_053092305.1"/>
</dbReference>
<dbReference type="GO" id="GO:0035145">
    <property type="term" value="C:exon-exon junction complex"/>
    <property type="evidence" value="ECO:0007669"/>
    <property type="project" value="TreeGrafter"/>
</dbReference>
<feature type="region of interest" description="Disordered" evidence="1">
    <location>
        <begin position="23"/>
        <end position="152"/>
    </location>
</feature>
<feature type="compositionally biased region" description="Basic and acidic residues" evidence="1">
    <location>
        <begin position="337"/>
        <end position="356"/>
    </location>
</feature>
<gene>
    <name evidence="3" type="ORF">MKK02DRAFT_43167</name>
</gene>
<evidence type="ECO:0000313" key="3">
    <source>
        <dbReference type="EMBL" id="KAI9637247.1"/>
    </source>
</evidence>
<dbReference type="SUPFAM" id="SSF101931">
    <property type="entry name" value="Pym (Within the bgcn gene intron protein, WIBG), N-terminal domain"/>
    <property type="match status" value="1"/>
</dbReference>
<dbReference type="GO" id="GO:0005737">
    <property type="term" value="C:cytoplasm"/>
    <property type="evidence" value="ECO:0007669"/>
    <property type="project" value="TreeGrafter"/>
</dbReference>
<evidence type="ECO:0000259" key="2">
    <source>
        <dbReference type="SMART" id="SM01273"/>
    </source>
</evidence>
<feature type="compositionally biased region" description="Gly residues" evidence="1">
    <location>
        <begin position="285"/>
        <end position="294"/>
    </location>
</feature>
<dbReference type="InterPro" id="IPR036348">
    <property type="entry name" value="WIBG_N_sf"/>
</dbReference>
<dbReference type="EMBL" id="JAKWFO010000004">
    <property type="protein sequence ID" value="KAI9637247.1"/>
    <property type="molecule type" value="Genomic_DNA"/>
</dbReference>
<dbReference type="PANTHER" id="PTHR22959">
    <property type="entry name" value="PYM PROTEIN"/>
    <property type="match status" value="1"/>
</dbReference>
<feature type="compositionally biased region" description="Basic and acidic residues" evidence="1">
    <location>
        <begin position="306"/>
        <end position="317"/>
    </location>
</feature>
<feature type="compositionally biased region" description="Low complexity" evidence="1">
    <location>
        <begin position="247"/>
        <end position="265"/>
    </location>
</feature>
<organism evidence="3 4">
    <name type="scientific">Dioszegia hungarica</name>
    <dbReference type="NCBI Taxonomy" id="4972"/>
    <lineage>
        <taxon>Eukaryota</taxon>
        <taxon>Fungi</taxon>
        <taxon>Dikarya</taxon>
        <taxon>Basidiomycota</taxon>
        <taxon>Agaricomycotina</taxon>
        <taxon>Tremellomycetes</taxon>
        <taxon>Tremellales</taxon>
        <taxon>Bulleribasidiaceae</taxon>
        <taxon>Dioszegia</taxon>
    </lineage>
</organism>
<feature type="compositionally biased region" description="Low complexity" evidence="1">
    <location>
        <begin position="213"/>
        <end position="223"/>
    </location>
</feature>
<dbReference type="Proteomes" id="UP001164286">
    <property type="component" value="Unassembled WGS sequence"/>
</dbReference>
<evidence type="ECO:0000313" key="4">
    <source>
        <dbReference type="Proteomes" id="UP001164286"/>
    </source>
</evidence>
<proteinExistence type="predicted"/>
<sequence length="356" mass="37020">MSFPHNPPKSAAGIIVDPKTLERVVPESKRTDGTVRKELKIRPGFTPVEDIGRYRPIRASTSSSSVPGSQGRTGASAKRDPYARDQGENLFRSDPTPAEAGSPSSRAGAKNAKRREKKRAGDGDGGELGKTSSLNWDEDDAGVERVPQRDEEDVLAKLAGLRIEGSAAGAGEGEGEEPLGTGSKHVGGGAPVEGIVNTLQSTNGAATPRRPVDPMAAVPAAADVPEEASQLVSPEKTEKAWKAARPSSSSTTTEATSGPSSTSTSNADRPGRWQRGGAPPAPSRNGGGGRGGSGWDSTKQQQQPERVSREVRVREGTPGDGGSLASTVRGLLVQNEPRARKTAAEGGDRDGAWRKA</sequence>
<dbReference type="GO" id="GO:1903259">
    <property type="term" value="P:exon-exon junction complex disassembly"/>
    <property type="evidence" value="ECO:0007669"/>
    <property type="project" value="InterPro"/>
</dbReference>
<dbReference type="GeneID" id="77731510"/>
<feature type="domain" description="WIBG Mago-binding" evidence="2">
    <location>
        <begin position="21"/>
        <end position="47"/>
    </location>
</feature>
<comment type="caution">
    <text evidence="3">The sequence shown here is derived from an EMBL/GenBank/DDBJ whole genome shotgun (WGS) entry which is preliminary data.</text>
</comment>
<name>A0AA38HA07_9TREE</name>
<protein>
    <recommendedName>
        <fullName evidence="2">WIBG Mago-binding domain-containing protein</fullName>
    </recommendedName>
</protein>
<feature type="compositionally biased region" description="Basic and acidic residues" evidence="1">
    <location>
        <begin position="23"/>
        <end position="41"/>
    </location>
</feature>
<reference evidence="3" key="1">
    <citation type="journal article" date="2022" name="G3 (Bethesda)">
        <title>High quality genome of the basidiomycete yeast Dioszegia hungarica PDD-24b-2 isolated from cloud water.</title>
        <authorList>
            <person name="Jarrige D."/>
            <person name="Haridas S."/>
            <person name="Bleykasten-Grosshans C."/>
            <person name="Joly M."/>
            <person name="Nadalig T."/>
            <person name="Sancelme M."/>
            <person name="Vuilleumier S."/>
            <person name="Grigoriev I.V."/>
            <person name="Amato P."/>
            <person name="Bringel F."/>
        </authorList>
    </citation>
    <scope>NUCLEOTIDE SEQUENCE</scope>
    <source>
        <strain evidence="3">PDD-24b-2</strain>
    </source>
</reference>
<dbReference type="AlphaFoldDB" id="A0AA38HA07"/>